<proteinExistence type="predicted"/>
<dbReference type="Proteomes" id="UP000539146">
    <property type="component" value="Unassembled WGS sequence"/>
</dbReference>
<dbReference type="EMBL" id="JABMCG010000090">
    <property type="protein sequence ID" value="NUU27510.1"/>
    <property type="molecule type" value="Genomic_DNA"/>
</dbReference>
<accession>A0A850DTM7</accession>
<keyword evidence="1" id="KW-0812">Transmembrane</keyword>
<keyword evidence="1" id="KW-0472">Membrane</keyword>
<dbReference type="AlphaFoldDB" id="A0A850DTM7"/>
<feature type="transmembrane region" description="Helical" evidence="1">
    <location>
        <begin position="12"/>
        <end position="32"/>
    </location>
</feature>
<evidence type="ECO:0000313" key="3">
    <source>
        <dbReference type="Proteomes" id="UP000539146"/>
    </source>
</evidence>
<evidence type="ECO:0000256" key="1">
    <source>
        <dbReference type="SAM" id="Phobius"/>
    </source>
</evidence>
<protein>
    <submittedName>
        <fullName evidence="2">Uncharacterized protein</fullName>
    </submittedName>
</protein>
<keyword evidence="1" id="KW-1133">Transmembrane helix</keyword>
<dbReference type="RefSeq" id="WP_175325458.1">
    <property type="nucleotide sequence ID" value="NZ_BAAAWP010000001.1"/>
</dbReference>
<reference evidence="2 3" key="1">
    <citation type="submission" date="2020-05" db="EMBL/GenBank/DDBJ databases">
        <title>Genome Sequencing of Type Strains.</title>
        <authorList>
            <person name="Lemaire J.F."/>
            <person name="Inderbitzin P."/>
            <person name="Gregorio O.A."/>
            <person name="Collins S.B."/>
            <person name="Wespe N."/>
            <person name="Knight-Connoni V."/>
        </authorList>
    </citation>
    <scope>NUCLEOTIDE SEQUENCE [LARGE SCALE GENOMIC DNA]</scope>
    <source>
        <strain evidence="2 3">DSM 20512</strain>
    </source>
</reference>
<comment type="caution">
    <text evidence="2">The sequence shown here is derived from an EMBL/GenBank/DDBJ whole genome shotgun (WGS) entry which is preliminary data.</text>
</comment>
<name>A0A850DTM7_9MICO</name>
<organism evidence="2 3">
    <name type="scientific">Curtobacterium citreum</name>
    <dbReference type="NCBI Taxonomy" id="2036"/>
    <lineage>
        <taxon>Bacteria</taxon>
        <taxon>Bacillati</taxon>
        <taxon>Actinomycetota</taxon>
        <taxon>Actinomycetes</taxon>
        <taxon>Micrococcales</taxon>
        <taxon>Microbacteriaceae</taxon>
        <taxon>Curtobacterium</taxon>
    </lineage>
</organism>
<sequence>MSAIIATSLEALAGIVFARIGIGIGALVFFTGHARRSGLPRRGPS</sequence>
<gene>
    <name evidence="2" type="ORF">HP467_05205</name>
</gene>
<evidence type="ECO:0000313" key="2">
    <source>
        <dbReference type="EMBL" id="NUU27510.1"/>
    </source>
</evidence>